<reference evidence="1 2" key="1">
    <citation type="submission" date="2014-04" db="EMBL/GenBank/DDBJ databases">
        <authorList>
            <consortium name="DOE Joint Genome Institute"/>
            <person name="Kuo A."/>
            <person name="Kohler A."/>
            <person name="Nagy L.G."/>
            <person name="Floudas D."/>
            <person name="Copeland A."/>
            <person name="Barry K.W."/>
            <person name="Cichocki N."/>
            <person name="Veneault-Fourrey C."/>
            <person name="LaButti K."/>
            <person name="Lindquist E.A."/>
            <person name="Lipzen A."/>
            <person name="Lundell T."/>
            <person name="Morin E."/>
            <person name="Murat C."/>
            <person name="Sun H."/>
            <person name="Tunlid A."/>
            <person name="Henrissat B."/>
            <person name="Grigoriev I.V."/>
            <person name="Hibbett D.S."/>
            <person name="Martin F."/>
            <person name="Nordberg H.P."/>
            <person name="Cantor M.N."/>
            <person name="Hua S.X."/>
        </authorList>
    </citation>
    <scope>NUCLEOTIDE SEQUENCE [LARGE SCALE GENOMIC DNA]</scope>
    <source>
        <strain evidence="1 2">Foug A</strain>
    </source>
</reference>
<dbReference type="EMBL" id="KN822039">
    <property type="protein sequence ID" value="KIM62867.1"/>
    <property type="molecule type" value="Genomic_DNA"/>
</dbReference>
<organism evidence="1 2">
    <name type="scientific">Scleroderma citrinum Foug A</name>
    <dbReference type="NCBI Taxonomy" id="1036808"/>
    <lineage>
        <taxon>Eukaryota</taxon>
        <taxon>Fungi</taxon>
        <taxon>Dikarya</taxon>
        <taxon>Basidiomycota</taxon>
        <taxon>Agaricomycotina</taxon>
        <taxon>Agaricomycetes</taxon>
        <taxon>Agaricomycetidae</taxon>
        <taxon>Boletales</taxon>
        <taxon>Sclerodermatineae</taxon>
        <taxon>Sclerodermataceae</taxon>
        <taxon>Scleroderma</taxon>
    </lineage>
</organism>
<evidence type="ECO:0000313" key="2">
    <source>
        <dbReference type="Proteomes" id="UP000053989"/>
    </source>
</evidence>
<proteinExistence type="predicted"/>
<gene>
    <name evidence="1" type="ORF">SCLCIDRAFT_778904</name>
</gene>
<name>A0A0C3AD53_9AGAM</name>
<keyword evidence="2" id="KW-1185">Reference proteome</keyword>
<reference evidence="2" key="2">
    <citation type="submission" date="2015-01" db="EMBL/GenBank/DDBJ databases">
        <title>Evolutionary Origins and Diversification of the Mycorrhizal Mutualists.</title>
        <authorList>
            <consortium name="DOE Joint Genome Institute"/>
            <consortium name="Mycorrhizal Genomics Consortium"/>
            <person name="Kohler A."/>
            <person name="Kuo A."/>
            <person name="Nagy L.G."/>
            <person name="Floudas D."/>
            <person name="Copeland A."/>
            <person name="Barry K.W."/>
            <person name="Cichocki N."/>
            <person name="Veneault-Fourrey C."/>
            <person name="LaButti K."/>
            <person name="Lindquist E.A."/>
            <person name="Lipzen A."/>
            <person name="Lundell T."/>
            <person name="Morin E."/>
            <person name="Murat C."/>
            <person name="Riley R."/>
            <person name="Ohm R."/>
            <person name="Sun H."/>
            <person name="Tunlid A."/>
            <person name="Henrissat B."/>
            <person name="Grigoriev I.V."/>
            <person name="Hibbett D.S."/>
            <person name="Martin F."/>
        </authorList>
    </citation>
    <scope>NUCLEOTIDE SEQUENCE [LARGE SCALE GENOMIC DNA]</scope>
    <source>
        <strain evidence="2">Foug A</strain>
    </source>
</reference>
<accession>A0A0C3AD53</accession>
<dbReference type="Proteomes" id="UP000053989">
    <property type="component" value="Unassembled WGS sequence"/>
</dbReference>
<sequence>MPECLVLIFDLYAQERLHHGVKMAPGVISSPNSCAKLKHSIIKTSKMWRVNVVGYYYYSSRSTKVVGAHKHGELGPERWWLGIYLIRK</sequence>
<protein>
    <submittedName>
        <fullName evidence="1">Uncharacterized protein</fullName>
    </submittedName>
</protein>
<dbReference type="HOGENOM" id="CLU_2470416_0_0_1"/>
<evidence type="ECO:0000313" key="1">
    <source>
        <dbReference type="EMBL" id="KIM62867.1"/>
    </source>
</evidence>
<dbReference type="InParanoid" id="A0A0C3AD53"/>
<dbReference type="AlphaFoldDB" id="A0A0C3AD53"/>